<dbReference type="KEGG" id="hnv:DDQ68_00245"/>
<proteinExistence type="predicted"/>
<sequence>MKKRPAGSEREDSQANRAKIRKALLAFIKKYTRVPTVQELAAATGFSDKTIKQHRRRIQLGDGLPNDYQQLTPDVLLALHARAVGYSHPAKKIFNDKLAGIVKADYTEHYPPDAAAAKLWVQLIEGFSEKKETKHSGEVGLALTFNYVAPAAPDTLAADAGH</sequence>
<name>A0A2Z3GRS0_9BACT</name>
<evidence type="ECO:0000313" key="1">
    <source>
        <dbReference type="EMBL" id="AWM31350.1"/>
    </source>
</evidence>
<dbReference type="EMBL" id="CP029145">
    <property type="protein sequence ID" value="AWM31350.1"/>
    <property type="molecule type" value="Genomic_DNA"/>
</dbReference>
<organism evidence="1 2">
    <name type="scientific">Hymenobacter nivis</name>
    <dbReference type="NCBI Taxonomy" id="1850093"/>
    <lineage>
        <taxon>Bacteria</taxon>
        <taxon>Pseudomonadati</taxon>
        <taxon>Bacteroidota</taxon>
        <taxon>Cytophagia</taxon>
        <taxon>Cytophagales</taxon>
        <taxon>Hymenobacteraceae</taxon>
        <taxon>Hymenobacter</taxon>
    </lineage>
</organism>
<dbReference type="RefSeq" id="WP_109651732.1">
    <property type="nucleotide sequence ID" value="NZ_CP029145.1"/>
</dbReference>
<gene>
    <name evidence="1" type="ORF">DDQ68_00245</name>
</gene>
<evidence type="ECO:0000313" key="2">
    <source>
        <dbReference type="Proteomes" id="UP000245999"/>
    </source>
</evidence>
<reference evidence="2" key="1">
    <citation type="submission" date="2018-04" db="EMBL/GenBank/DDBJ databases">
        <title>Complete genome of Antarctic heterotrophic bacterium Hymenobacter nivis.</title>
        <authorList>
            <person name="Terashima M."/>
        </authorList>
    </citation>
    <scope>NUCLEOTIDE SEQUENCE [LARGE SCALE GENOMIC DNA]</scope>
    <source>
        <strain evidence="2">NBRC 111535</strain>
    </source>
</reference>
<accession>A0A2Z3GRS0</accession>
<dbReference type="AlphaFoldDB" id="A0A2Z3GRS0"/>
<protein>
    <submittedName>
        <fullName evidence="1">Uncharacterized protein</fullName>
    </submittedName>
</protein>
<dbReference type="Proteomes" id="UP000245999">
    <property type="component" value="Chromosome"/>
</dbReference>
<dbReference type="OrthoDB" id="885094at2"/>
<keyword evidence="2" id="KW-1185">Reference proteome</keyword>